<feature type="compositionally biased region" description="Low complexity" evidence="1">
    <location>
        <begin position="542"/>
        <end position="556"/>
    </location>
</feature>
<feature type="compositionally biased region" description="Basic and acidic residues" evidence="1">
    <location>
        <begin position="518"/>
        <end position="527"/>
    </location>
</feature>
<gene>
    <name evidence="2" type="ORF">SPBR_08094</name>
</gene>
<feature type="region of interest" description="Disordered" evidence="1">
    <location>
        <begin position="380"/>
        <end position="408"/>
    </location>
</feature>
<protein>
    <submittedName>
        <fullName evidence="2">Uncharacterized protein</fullName>
    </submittedName>
</protein>
<feature type="region of interest" description="Disordered" evidence="1">
    <location>
        <begin position="309"/>
        <end position="339"/>
    </location>
</feature>
<feature type="region of interest" description="Disordered" evidence="1">
    <location>
        <begin position="714"/>
        <end position="737"/>
    </location>
</feature>
<dbReference type="AlphaFoldDB" id="A0A0C2F5F6"/>
<feature type="region of interest" description="Disordered" evidence="1">
    <location>
        <begin position="194"/>
        <end position="224"/>
    </location>
</feature>
<name>A0A0C2F5F6_9PEZI</name>
<reference evidence="2 3" key="1">
    <citation type="journal article" date="2014" name="BMC Genomics">
        <title>Comparative genomics of the major fungal agents of human and animal Sporotrichosis: Sporothrix schenckii and Sporothrix brasiliensis.</title>
        <authorList>
            <person name="Teixeira M.M."/>
            <person name="de Almeida L.G."/>
            <person name="Kubitschek-Barreira P."/>
            <person name="Alves F.L."/>
            <person name="Kioshima E.S."/>
            <person name="Abadio A.K."/>
            <person name="Fernandes L."/>
            <person name="Derengowski L.S."/>
            <person name="Ferreira K.S."/>
            <person name="Souza R.C."/>
            <person name="Ruiz J.C."/>
            <person name="de Andrade N.C."/>
            <person name="Paes H.C."/>
            <person name="Nicola A.M."/>
            <person name="Albuquerque P."/>
            <person name="Gerber A.L."/>
            <person name="Martins V.P."/>
            <person name="Peconick L.D."/>
            <person name="Neto A.V."/>
            <person name="Chaucanez C.B."/>
            <person name="Silva P.A."/>
            <person name="Cunha O.L."/>
            <person name="de Oliveira F.F."/>
            <person name="dos Santos T.C."/>
            <person name="Barros A.L."/>
            <person name="Soares M.A."/>
            <person name="de Oliveira L.M."/>
            <person name="Marini M.M."/>
            <person name="Villalobos-Duno H."/>
            <person name="Cunha M.M."/>
            <person name="de Hoog S."/>
            <person name="da Silveira J.F."/>
            <person name="Henrissat B."/>
            <person name="Nino-Vega G.A."/>
            <person name="Cisalpino P.S."/>
            <person name="Mora-Montes H.M."/>
            <person name="Almeida S.R."/>
            <person name="Stajich J.E."/>
            <person name="Lopes-Bezerra L.M."/>
            <person name="Vasconcelos A.T."/>
            <person name="Felipe M.S."/>
        </authorList>
    </citation>
    <scope>NUCLEOTIDE SEQUENCE [LARGE SCALE GENOMIC DNA]</scope>
    <source>
        <strain evidence="2 3">5110</strain>
    </source>
</reference>
<evidence type="ECO:0000313" key="3">
    <source>
        <dbReference type="Proteomes" id="UP000031575"/>
    </source>
</evidence>
<feature type="compositionally biased region" description="Low complexity" evidence="1">
    <location>
        <begin position="36"/>
        <end position="55"/>
    </location>
</feature>
<feature type="region of interest" description="Disordered" evidence="1">
    <location>
        <begin position="580"/>
        <end position="668"/>
    </location>
</feature>
<feature type="compositionally biased region" description="Basic and acidic residues" evidence="1">
    <location>
        <begin position="1207"/>
        <end position="1224"/>
    </location>
</feature>
<dbReference type="HOGENOM" id="CLU_003582_0_0_1"/>
<accession>A0A0C2F5F6</accession>
<dbReference type="RefSeq" id="XP_040614288.1">
    <property type="nucleotide sequence ID" value="XM_040766332.1"/>
</dbReference>
<feature type="region of interest" description="Disordered" evidence="1">
    <location>
        <begin position="1"/>
        <end position="130"/>
    </location>
</feature>
<comment type="caution">
    <text evidence="2">The sequence shown here is derived from an EMBL/GenBank/DDBJ whole genome shotgun (WGS) entry which is preliminary data.</text>
</comment>
<feature type="region of interest" description="Disordered" evidence="1">
    <location>
        <begin position="840"/>
        <end position="869"/>
    </location>
</feature>
<feature type="compositionally biased region" description="Polar residues" evidence="1">
    <location>
        <begin position="859"/>
        <end position="868"/>
    </location>
</feature>
<evidence type="ECO:0000313" key="2">
    <source>
        <dbReference type="EMBL" id="KIH86278.1"/>
    </source>
</evidence>
<feature type="region of interest" description="Disordered" evidence="1">
    <location>
        <begin position="500"/>
        <end position="563"/>
    </location>
</feature>
<proteinExistence type="predicted"/>
<dbReference type="VEuPathDB" id="FungiDB:SPBR_08094"/>
<feature type="region of interest" description="Disordered" evidence="1">
    <location>
        <begin position="1008"/>
        <end position="1046"/>
    </location>
</feature>
<feature type="compositionally biased region" description="Basic and acidic residues" evidence="1">
    <location>
        <begin position="380"/>
        <end position="390"/>
    </location>
</feature>
<feature type="region of interest" description="Disordered" evidence="1">
    <location>
        <begin position="1207"/>
        <end position="1234"/>
    </location>
</feature>
<keyword evidence="3" id="KW-1185">Reference proteome</keyword>
<feature type="compositionally biased region" description="Polar residues" evidence="1">
    <location>
        <begin position="714"/>
        <end position="727"/>
    </location>
</feature>
<feature type="compositionally biased region" description="Polar residues" evidence="1">
    <location>
        <begin position="646"/>
        <end position="662"/>
    </location>
</feature>
<feature type="compositionally biased region" description="Polar residues" evidence="1">
    <location>
        <begin position="106"/>
        <end position="123"/>
    </location>
</feature>
<dbReference type="OrthoDB" id="3439035at2759"/>
<evidence type="ECO:0000256" key="1">
    <source>
        <dbReference type="SAM" id="MobiDB-lite"/>
    </source>
</evidence>
<dbReference type="Proteomes" id="UP000031575">
    <property type="component" value="Unassembled WGS sequence"/>
</dbReference>
<dbReference type="EMBL" id="AWTV01000011">
    <property type="protein sequence ID" value="KIH86278.1"/>
    <property type="molecule type" value="Genomic_DNA"/>
</dbReference>
<organism evidence="2 3">
    <name type="scientific">Sporothrix brasiliensis 5110</name>
    <dbReference type="NCBI Taxonomy" id="1398154"/>
    <lineage>
        <taxon>Eukaryota</taxon>
        <taxon>Fungi</taxon>
        <taxon>Dikarya</taxon>
        <taxon>Ascomycota</taxon>
        <taxon>Pezizomycotina</taxon>
        <taxon>Sordariomycetes</taxon>
        <taxon>Sordariomycetidae</taxon>
        <taxon>Ophiostomatales</taxon>
        <taxon>Ophiostomataceae</taxon>
        <taxon>Sporothrix</taxon>
    </lineage>
</organism>
<sequence>MAQEEEAAAVAKVAQGSPSPAPRPWRNRTGRGGSKGTPTLPAPGAAAGASGRATPISTSESRMQKFLAQSPLDIGGRRTARRIGEGIYQGNSGGGGQDPPSRLQRRSTTNGDDARNIASNITPAHSEHGDGSDLRWIRYEEDQARMQVAIGEKPGGLFSPKARVSPKIAVAGRELHRRASNTSLGEKSNVPVSVTTNRTTTSSGVYSAPANRGSKPASSLRRMVSESEDVTRIFKTSSPGLVRETNSGDMVYATDPSAAPTQFRSTAVPSLAAAQTAEADLNESPGKSFAWDADEDFTANDLMASESPRVALQSGTGVDVAPDTVPSKTHQSRPRNSKLEEIRRLELEADLIFPEDALIENRRHSNRDEIIPNTGAVDAEMSRHSEHGDAGEGGGLDPQNLRRPGLPVERTNRTLDDIRAREDQPISKREMSAMRLDEIRQQNAESRQKPIDAARKLSHEHLRAEAIRDGQDDVVELAFDKNETKTDVATRAARDRALYGEDSEHIPNTPITIYRSSSTDRGRKLLSAEDGGSDNDTAKNVSVSPTGSRKSSSSTHSRTESQELLRKLARVTTSVVAAAERKDKATMGPQILNKMPGGDNVRGGAGQGAPPDNDNFAFDKNVGLKLPRSRDGDTLRPTVGFAQLRRQASTESASTKRSSLAQSDGDPTDRIEAEMKLFAAGENHSERGSIRAPSPDENLDDLGAPVPGLVAKSSSMVDDATPRSNKVMNPLMQPTPRVTGAYVETPATARTEKMLEMINAPASESEAPFQTISVASSKAVEKKRASMPLPGILSLLRGSTGTDTDPGTAAVTETVPGDGHTPFGEAPSVATKDVEARFHRLSSSQKMSRSRSRSASRSWTPLVNSAKPSSAREDLLAIQRDQQIDDSTVDDFDEVLATHTAAGLNDKTAVLGGDSTTDSQRLRRMSQSISTYLLDVQSMKKGIERLEDQVSHPETRVEAALELQKKIKQEAVTDTKRGATTHEKSVIGPIQKRVKVEPGSDRILNFNAAVSKQTKQPTKEHKRHGTSSSQTVPKKEGKDDTSVSPAFPKTLFVGSTPTDAVYLPRLYRSSPGNTQLTLLGILVLTLSVWLAFESTACALFCRPEACHSGQACQWSPDDPSFGSAIPVKLDQWLTGGQGRSLATWASDEVGDWVADLWDAATGTDIRQVDSTYFTFDEKRRHRRRLQKRGLIQPWTPTTETRPKLEALRRAGEAREEERRDREEQGYSSRYDGGYLEDDGVDDGFEDIVRASERILGDKKVRGWW</sequence>
<dbReference type="GeneID" id="63681253"/>
<feature type="compositionally biased region" description="Low complexity" evidence="1">
    <location>
        <begin position="194"/>
        <end position="205"/>
    </location>
</feature>